<accession>A0A5V1PEF9</accession>
<protein>
    <submittedName>
        <fullName evidence="1">Uncharacterized protein</fullName>
    </submittedName>
</protein>
<dbReference type="AlphaFoldDB" id="A0A5V1PEF9"/>
<evidence type="ECO:0000313" key="1">
    <source>
        <dbReference type="EMBL" id="EBT2269499.1"/>
    </source>
</evidence>
<gene>
    <name evidence="1" type="ORF">CI531_13420</name>
</gene>
<comment type="caution">
    <text evidence="1">The sequence shown here is derived from an EMBL/GenBank/DDBJ whole genome shotgun (WGS) entry which is preliminary data.</text>
</comment>
<reference evidence="1" key="1">
    <citation type="submission" date="2018-07" db="EMBL/GenBank/DDBJ databases">
        <authorList>
            <consortium name="PulseNet: The National Subtyping Network for Foodborne Disease Surveillance"/>
            <person name="Tarr C.L."/>
            <person name="Trees E."/>
            <person name="Katz L.S."/>
            <person name="Carleton-Romer H.A."/>
            <person name="Stroika S."/>
            <person name="Kucerova Z."/>
            <person name="Roache K.F."/>
            <person name="Sabol A.L."/>
            <person name="Besser J."/>
            <person name="Gerner-Smidt P."/>
        </authorList>
    </citation>
    <scope>NUCLEOTIDE SEQUENCE</scope>
    <source>
        <strain evidence="1">PNUSAS018280</strain>
    </source>
</reference>
<proteinExistence type="predicted"/>
<dbReference type="EMBL" id="AAGYBI010000019">
    <property type="protein sequence ID" value="EBT2269499.1"/>
    <property type="molecule type" value="Genomic_DNA"/>
</dbReference>
<organism evidence="1">
    <name type="scientific">Salmonella enterica</name>
    <name type="common">Salmonella choleraesuis</name>
    <dbReference type="NCBI Taxonomy" id="28901"/>
    <lineage>
        <taxon>Bacteria</taxon>
        <taxon>Pseudomonadati</taxon>
        <taxon>Pseudomonadota</taxon>
        <taxon>Gammaproteobacteria</taxon>
        <taxon>Enterobacterales</taxon>
        <taxon>Enterobacteriaceae</taxon>
        <taxon>Salmonella</taxon>
    </lineage>
</organism>
<sequence>MKMQDLPVEIQAIAASMLREKIESNDRRTNKEPVAKLAHEVREAFTTLYSPAESEPFRPGSDYTYV</sequence>
<name>A0A5V1PEF9_SALER</name>